<dbReference type="NCBIfam" id="TIGR01513">
    <property type="entry name" value="NAPRTase_put"/>
    <property type="match status" value="1"/>
</dbReference>
<dbReference type="CDD" id="cd01570">
    <property type="entry name" value="NAPRTase_A"/>
    <property type="match status" value="1"/>
</dbReference>
<comment type="catalytic activity">
    <reaction evidence="8 9">
        <text>5-phospho-alpha-D-ribose 1-diphosphate + nicotinate + ATP + H2O = nicotinate beta-D-ribonucleotide + ADP + phosphate + diphosphate</text>
        <dbReference type="Rhea" id="RHEA:36163"/>
        <dbReference type="ChEBI" id="CHEBI:15377"/>
        <dbReference type="ChEBI" id="CHEBI:30616"/>
        <dbReference type="ChEBI" id="CHEBI:32544"/>
        <dbReference type="ChEBI" id="CHEBI:33019"/>
        <dbReference type="ChEBI" id="CHEBI:43474"/>
        <dbReference type="ChEBI" id="CHEBI:57502"/>
        <dbReference type="ChEBI" id="CHEBI:58017"/>
        <dbReference type="ChEBI" id="CHEBI:456216"/>
        <dbReference type="EC" id="6.3.4.21"/>
    </reaction>
</comment>
<dbReference type="NCBIfam" id="NF006696">
    <property type="entry name" value="PRK09243.1-3"/>
    <property type="match status" value="1"/>
</dbReference>
<dbReference type="EC" id="6.3.4.21" evidence="3 9"/>
<reference evidence="12" key="1">
    <citation type="submission" date="2019-02" db="EMBL/GenBank/DDBJ databases">
        <authorList>
            <person name="Gruber-Vodicka R. H."/>
            <person name="Seah K. B. B."/>
        </authorList>
    </citation>
    <scope>NUCLEOTIDE SEQUENCE</scope>
    <source>
        <strain evidence="12">BECK_S127</strain>
    </source>
</reference>
<comment type="function">
    <text evidence="9">Catalyzes the first step in the biosynthesis of NAD from nicotinic acid, the ATP-dependent synthesis of beta-nicotinate D-ribonucleotide from nicotinate and 5-phospho-D-ribose 1-phosphate.</text>
</comment>
<organism evidence="12">
    <name type="scientific">Candidatus Kentrum sp. SD</name>
    <dbReference type="NCBI Taxonomy" id="2126332"/>
    <lineage>
        <taxon>Bacteria</taxon>
        <taxon>Pseudomonadati</taxon>
        <taxon>Pseudomonadota</taxon>
        <taxon>Gammaproteobacteria</taxon>
        <taxon>Candidatus Kentrum</taxon>
    </lineage>
</organism>
<dbReference type="FunFam" id="3.20.20.70:FF:000076">
    <property type="entry name" value="Nicotinate phosphoribosyltransferase"/>
    <property type="match status" value="1"/>
</dbReference>
<dbReference type="GO" id="GO:0005829">
    <property type="term" value="C:cytosol"/>
    <property type="evidence" value="ECO:0007669"/>
    <property type="project" value="TreeGrafter"/>
</dbReference>
<comment type="PTM">
    <text evidence="9">Transiently phosphorylated on a His residue during the reaction cycle. Phosphorylation strongly increases the affinity for substrates and increases the rate of nicotinate D-ribonucleotide production. Dephosphorylation regenerates the low-affinity form of the enzyme, leading to product release.</text>
</comment>
<comment type="pathway">
    <text evidence="1 9">Cofactor biosynthesis; NAD(+) biosynthesis; nicotinate D-ribonucleotide from nicotinate: step 1/1.</text>
</comment>
<dbReference type="Pfam" id="PF17767">
    <property type="entry name" value="NAPRTase_N"/>
    <property type="match status" value="1"/>
</dbReference>
<dbReference type="GO" id="GO:0004514">
    <property type="term" value="F:nicotinate-nucleotide diphosphorylase (carboxylating) activity"/>
    <property type="evidence" value="ECO:0007669"/>
    <property type="project" value="InterPro"/>
</dbReference>
<dbReference type="PANTHER" id="PTHR11098:SF1">
    <property type="entry name" value="NICOTINATE PHOSPHORIBOSYLTRANSFERASE"/>
    <property type="match status" value="1"/>
</dbReference>
<keyword evidence="6 9" id="KW-0662">Pyridine nucleotide biosynthesis</keyword>
<keyword evidence="5 9" id="KW-0436">Ligase</keyword>
<keyword evidence="4" id="KW-0597">Phosphoprotein</keyword>
<dbReference type="SUPFAM" id="SSF51690">
    <property type="entry name" value="Nicotinate/Quinolinate PRTase C-terminal domain-like"/>
    <property type="match status" value="1"/>
</dbReference>
<dbReference type="NCBIfam" id="NF009131">
    <property type="entry name" value="PRK12484.1"/>
    <property type="match status" value="1"/>
</dbReference>
<dbReference type="GO" id="GO:0004516">
    <property type="term" value="F:nicotinate phosphoribosyltransferase activity"/>
    <property type="evidence" value="ECO:0007669"/>
    <property type="project" value="UniProtKB-UniRule"/>
</dbReference>
<dbReference type="GO" id="GO:0047280">
    <property type="term" value="F:nicotinamide phosphoribosyltransferase activity"/>
    <property type="evidence" value="ECO:0007669"/>
    <property type="project" value="UniProtKB-ARBA"/>
</dbReference>
<name>A0A451BNS0_9GAMM</name>
<dbReference type="EMBL" id="CAADHB010000074">
    <property type="protein sequence ID" value="VFK79924.1"/>
    <property type="molecule type" value="Genomic_DNA"/>
</dbReference>
<protein>
    <recommendedName>
        <fullName evidence="3 9">Nicotinate phosphoribosyltransferase</fullName>
        <ecNumber evidence="3 9">6.3.4.21</ecNumber>
    </recommendedName>
</protein>
<dbReference type="UniPathway" id="UPA00253">
    <property type="reaction ID" value="UER00457"/>
</dbReference>
<dbReference type="InterPro" id="IPR013785">
    <property type="entry name" value="Aldolase_TIM"/>
</dbReference>
<dbReference type="InterPro" id="IPR006405">
    <property type="entry name" value="Nic_PRibTrfase_pncB"/>
</dbReference>
<comment type="similarity">
    <text evidence="2 9">Belongs to the NAPRTase family.</text>
</comment>
<evidence type="ECO:0000256" key="5">
    <source>
        <dbReference type="ARBA" id="ARBA00022598"/>
    </source>
</evidence>
<evidence type="ECO:0000259" key="11">
    <source>
        <dbReference type="Pfam" id="PF17767"/>
    </source>
</evidence>
<feature type="domain" description="Quinolinate phosphoribosyl transferase C-terminal" evidence="10">
    <location>
        <begin position="151"/>
        <end position="325"/>
    </location>
</feature>
<evidence type="ECO:0000313" key="12">
    <source>
        <dbReference type="EMBL" id="VFK79924.1"/>
    </source>
</evidence>
<evidence type="ECO:0000256" key="1">
    <source>
        <dbReference type="ARBA" id="ARBA00004952"/>
    </source>
</evidence>
<keyword evidence="12" id="KW-0328">Glycosyltransferase</keyword>
<dbReference type="InterPro" id="IPR040727">
    <property type="entry name" value="NAPRTase_N"/>
</dbReference>
<dbReference type="Pfam" id="PF01729">
    <property type="entry name" value="QRPTase_C"/>
    <property type="match status" value="1"/>
</dbReference>
<evidence type="ECO:0000256" key="6">
    <source>
        <dbReference type="ARBA" id="ARBA00022642"/>
    </source>
</evidence>
<evidence type="ECO:0000256" key="8">
    <source>
        <dbReference type="ARBA" id="ARBA00048668"/>
    </source>
</evidence>
<dbReference type="GO" id="GO:0034355">
    <property type="term" value="P:NAD+ biosynthetic process via the salvage pathway"/>
    <property type="evidence" value="ECO:0007669"/>
    <property type="project" value="UniProtKB-ARBA"/>
</dbReference>
<dbReference type="PANTHER" id="PTHR11098">
    <property type="entry name" value="NICOTINATE PHOSPHORIBOSYLTRANSFERASE"/>
    <property type="match status" value="1"/>
</dbReference>
<feature type="domain" description="Nicotinate phosphoribosyltransferase N-terminal" evidence="11">
    <location>
        <begin position="22"/>
        <end position="144"/>
    </location>
</feature>
<dbReference type="InterPro" id="IPR002638">
    <property type="entry name" value="Quinolinate_PRibosylTrfase_C"/>
</dbReference>
<dbReference type="SUPFAM" id="SSF54675">
    <property type="entry name" value="Nicotinate/Quinolinate PRTase N-terminal domain-like"/>
    <property type="match status" value="1"/>
</dbReference>
<evidence type="ECO:0000256" key="9">
    <source>
        <dbReference type="RuleBase" id="RU365100"/>
    </source>
</evidence>
<dbReference type="PIRSF" id="PIRSF000484">
    <property type="entry name" value="NAPRT"/>
    <property type="match status" value="1"/>
</dbReference>
<dbReference type="InterPro" id="IPR036068">
    <property type="entry name" value="Nicotinate_pribotase-like_C"/>
</dbReference>
<evidence type="ECO:0000256" key="3">
    <source>
        <dbReference type="ARBA" id="ARBA00013236"/>
    </source>
</evidence>
<dbReference type="AlphaFoldDB" id="A0A451BNS0"/>
<proteinExistence type="inferred from homology"/>
<keyword evidence="7 9" id="KW-0808">Transferase</keyword>
<dbReference type="InterPro" id="IPR007229">
    <property type="entry name" value="Nic_PRibTrfase-Fam"/>
</dbReference>
<evidence type="ECO:0000256" key="2">
    <source>
        <dbReference type="ARBA" id="ARBA00010897"/>
    </source>
</evidence>
<dbReference type="Gene3D" id="3.20.20.70">
    <property type="entry name" value="Aldolase class I"/>
    <property type="match status" value="1"/>
</dbReference>
<evidence type="ECO:0000256" key="4">
    <source>
        <dbReference type="ARBA" id="ARBA00022553"/>
    </source>
</evidence>
<evidence type="ECO:0000259" key="10">
    <source>
        <dbReference type="Pfam" id="PF01729"/>
    </source>
</evidence>
<sequence>MNAKDRNNHFAGKASSHGRFALFTDLYELTMMQAYFEENLHDSAVFSLFVRRLPARRNFLLACGLDSVLDLLENLRFNEEDIDYLASIGKFSDRFLDWLRDFRFTGDIHAMPEGTPVFANEPILEVVAPLPQAQIIETLVMNQIQLQTMLASKAQRVVAAARGRPVVDFASRRMHGIDAALKGARAFYIAGVSATSNVLAGKRYGLPLAGTMAHSYIQAHEDEAAALSAFVRIYPDTVLLVDTYDTIAGVRKVIDLIHSLGEELHIKAVRLDSGDLSSLSKEVRRMLDEADLGRVGIFVSGGLEENAVADLVSIGAPIDGFGVGTEMGVAGDAPSLDIVYKLCEYAGRGRIKLSSGKPVLPGRKQVFRVERDGRDVMDIIARADEDIHEGRPLLAPVMKQGRRLSNRQSGETMEIARTHAENRIARLPEGIREITKAELPYPVEASAALSRYREEVASARI</sequence>
<gene>
    <name evidence="12" type="ORF">BECKSD772D_GA0070982_10745</name>
</gene>
<evidence type="ECO:0000256" key="7">
    <source>
        <dbReference type="ARBA" id="ARBA00022679"/>
    </source>
</evidence>
<dbReference type="Gene3D" id="3.20.140.10">
    <property type="entry name" value="nicotinate phosphoribosyltransferase"/>
    <property type="match status" value="1"/>
</dbReference>
<accession>A0A451BNS0</accession>